<comment type="subcellular location">
    <subcellularLocation>
        <location evidence="1">Secreted</location>
    </subcellularLocation>
</comment>
<evidence type="ECO:0000256" key="1">
    <source>
        <dbReference type="ARBA" id="ARBA00004613"/>
    </source>
</evidence>
<dbReference type="PANTHER" id="PTHR38340">
    <property type="entry name" value="S-LAYER PROTEIN"/>
    <property type="match status" value="1"/>
</dbReference>
<feature type="signal peptide" evidence="3">
    <location>
        <begin position="1"/>
        <end position="24"/>
    </location>
</feature>
<dbReference type="Pfam" id="PF00353">
    <property type="entry name" value="HemolysinCabind"/>
    <property type="match status" value="3"/>
</dbReference>
<dbReference type="InterPro" id="IPR001343">
    <property type="entry name" value="Hemolysn_Ca-bd"/>
</dbReference>
<evidence type="ECO:0000256" key="2">
    <source>
        <dbReference type="ARBA" id="ARBA00022525"/>
    </source>
</evidence>
<dbReference type="PROSITE" id="PS00330">
    <property type="entry name" value="HEMOLYSIN_CALCIUM"/>
    <property type="match status" value="1"/>
</dbReference>
<sequence length="296" mass="29920">MHVRIAAVLVLAAAAVAVPRPAHADPPSAQVWFNGAEVVYQAADGQVNALVLTAVGGNVYRLDDIVPITSDEEDCVHPIDGDDTVMDCERNLSFWDVDLRDLDDSLDNQTTRPGHLNVGAGNDVVRTGGNAGSVQEVAGGDGDDLIYSGPGQDWVAGGAGTDTVSYEGRIGAVVASVATGGAEDTYVSGVENLTGGAGSDSLTGNGSANVLDGGTGTVCLFMVCFLTSGNDTLHGGNGNDLLRGQGGNDTLYGEGGIDTLRGGAGFDTLDGGPASDWCYTEADGGTTVNCGLVVIP</sequence>
<dbReference type="RefSeq" id="WP_211273714.1">
    <property type="nucleotide sequence ID" value="NZ_CP073767.1"/>
</dbReference>
<gene>
    <name evidence="4" type="ORF">Daura_06735</name>
</gene>
<evidence type="ECO:0000313" key="4">
    <source>
        <dbReference type="EMBL" id="UWZ55884.1"/>
    </source>
</evidence>
<dbReference type="GO" id="GO:0005509">
    <property type="term" value="F:calcium ion binding"/>
    <property type="evidence" value="ECO:0007669"/>
    <property type="project" value="InterPro"/>
</dbReference>
<keyword evidence="5" id="KW-1185">Reference proteome</keyword>
<dbReference type="GO" id="GO:0005576">
    <property type="term" value="C:extracellular region"/>
    <property type="evidence" value="ECO:0007669"/>
    <property type="project" value="UniProtKB-SubCell"/>
</dbReference>
<dbReference type="PRINTS" id="PR00313">
    <property type="entry name" value="CABNDNGRPT"/>
</dbReference>
<dbReference type="SUPFAM" id="SSF51120">
    <property type="entry name" value="beta-Roll"/>
    <property type="match status" value="1"/>
</dbReference>
<reference evidence="4" key="1">
    <citation type="submission" date="2021-04" db="EMBL/GenBank/DDBJ databases">
        <title>Dactylosporangium aurantiacum NRRL B-8018 full assembly.</title>
        <authorList>
            <person name="Hartkoorn R.C."/>
            <person name="Beaudoing E."/>
            <person name="Hot D."/>
        </authorList>
    </citation>
    <scope>NUCLEOTIDE SEQUENCE</scope>
    <source>
        <strain evidence="4">NRRL B-8018</strain>
    </source>
</reference>
<name>A0A9Q9MGQ9_9ACTN</name>
<organism evidence="4 5">
    <name type="scientific">Dactylosporangium aurantiacum</name>
    <dbReference type="NCBI Taxonomy" id="35754"/>
    <lineage>
        <taxon>Bacteria</taxon>
        <taxon>Bacillati</taxon>
        <taxon>Actinomycetota</taxon>
        <taxon>Actinomycetes</taxon>
        <taxon>Micromonosporales</taxon>
        <taxon>Micromonosporaceae</taxon>
        <taxon>Dactylosporangium</taxon>
    </lineage>
</organism>
<dbReference type="PANTHER" id="PTHR38340:SF1">
    <property type="entry name" value="S-LAYER PROTEIN"/>
    <property type="match status" value="1"/>
</dbReference>
<proteinExistence type="predicted"/>
<evidence type="ECO:0008006" key="6">
    <source>
        <dbReference type="Google" id="ProtNLM"/>
    </source>
</evidence>
<accession>A0A9Q9MGQ9</accession>
<evidence type="ECO:0000256" key="3">
    <source>
        <dbReference type="SAM" id="SignalP"/>
    </source>
</evidence>
<dbReference type="EMBL" id="CP073767">
    <property type="protein sequence ID" value="UWZ55884.1"/>
    <property type="molecule type" value="Genomic_DNA"/>
</dbReference>
<keyword evidence="2" id="KW-0964">Secreted</keyword>
<dbReference type="KEGG" id="daur:Daura_06735"/>
<feature type="chain" id="PRO_5040401781" description="Calcium-binding protein" evidence="3">
    <location>
        <begin position="25"/>
        <end position="296"/>
    </location>
</feature>
<evidence type="ECO:0000313" key="5">
    <source>
        <dbReference type="Proteomes" id="UP001058003"/>
    </source>
</evidence>
<dbReference type="InterPro" id="IPR050557">
    <property type="entry name" value="RTX_toxin/Mannuronan_C5-epim"/>
</dbReference>
<dbReference type="AlphaFoldDB" id="A0A9Q9MGQ9"/>
<keyword evidence="3" id="KW-0732">Signal</keyword>
<dbReference type="Proteomes" id="UP001058003">
    <property type="component" value="Chromosome"/>
</dbReference>
<dbReference type="Gene3D" id="2.150.10.10">
    <property type="entry name" value="Serralysin-like metalloprotease, C-terminal"/>
    <property type="match status" value="2"/>
</dbReference>
<protein>
    <recommendedName>
        <fullName evidence="6">Calcium-binding protein</fullName>
    </recommendedName>
</protein>
<dbReference type="InterPro" id="IPR011049">
    <property type="entry name" value="Serralysin-like_metalloprot_C"/>
</dbReference>
<dbReference type="InterPro" id="IPR018511">
    <property type="entry name" value="Hemolysin-typ_Ca-bd_CS"/>
</dbReference>